<evidence type="ECO:0000313" key="6">
    <source>
        <dbReference type="Proteomes" id="UP001152519"/>
    </source>
</evidence>
<dbReference type="Pfam" id="PF01648">
    <property type="entry name" value="ACPS"/>
    <property type="match status" value="1"/>
</dbReference>
<keyword evidence="6" id="KW-1185">Reference proteome</keyword>
<accession>A0A9W4DYK3</accession>
<dbReference type="GO" id="GO:0019878">
    <property type="term" value="P:lysine biosynthetic process via aminoadipic acid"/>
    <property type="evidence" value="ECO:0007669"/>
    <property type="project" value="TreeGrafter"/>
</dbReference>
<evidence type="ECO:0000313" key="5">
    <source>
        <dbReference type="EMBL" id="CAG6398373.1"/>
    </source>
</evidence>
<dbReference type="InterPro" id="IPR008278">
    <property type="entry name" value="4-PPantetheinyl_Trfase_dom"/>
</dbReference>
<dbReference type="GO" id="GO:0008897">
    <property type="term" value="F:holo-[acyl-carrier-protein] synthase activity"/>
    <property type="evidence" value="ECO:0007669"/>
    <property type="project" value="InterPro"/>
</dbReference>
<evidence type="ECO:0000259" key="3">
    <source>
        <dbReference type="Pfam" id="PF01648"/>
    </source>
</evidence>
<dbReference type="GO" id="GO:0005829">
    <property type="term" value="C:cytosol"/>
    <property type="evidence" value="ECO:0007669"/>
    <property type="project" value="TreeGrafter"/>
</dbReference>
<name>A0A9W4DYK3_9ACTN</name>
<evidence type="ECO:0000256" key="2">
    <source>
        <dbReference type="ARBA" id="ARBA00022679"/>
    </source>
</evidence>
<reference evidence="5" key="1">
    <citation type="submission" date="2021-05" db="EMBL/GenBank/DDBJ databases">
        <authorList>
            <person name="Arsene-Ploetze F."/>
        </authorList>
    </citation>
    <scope>NUCLEOTIDE SEQUENCE</scope>
    <source>
        <strain evidence="5">DSM 42138</strain>
    </source>
</reference>
<dbReference type="InterPro" id="IPR037143">
    <property type="entry name" value="4-PPantetheinyl_Trfase_dom_sf"/>
</dbReference>
<feature type="domain" description="4'-phosphopantetheinyl transferase" evidence="3">
    <location>
        <begin position="108"/>
        <end position="174"/>
    </location>
</feature>
<dbReference type="RefSeq" id="WP_251499670.1">
    <property type="nucleotide sequence ID" value="NZ_CAJSLV010000103.1"/>
</dbReference>
<dbReference type="AlphaFoldDB" id="A0A9W4DYK3"/>
<dbReference type="Gene3D" id="3.90.470.20">
    <property type="entry name" value="4'-phosphopantetheinyl transferase domain"/>
    <property type="match status" value="1"/>
</dbReference>
<dbReference type="InterPro" id="IPR055066">
    <property type="entry name" value="AASDHPPT_N"/>
</dbReference>
<dbReference type="PANTHER" id="PTHR12215">
    <property type="entry name" value="PHOSPHOPANTETHEINE TRANSFERASE"/>
    <property type="match status" value="1"/>
</dbReference>
<dbReference type="SUPFAM" id="SSF56214">
    <property type="entry name" value="4'-phosphopantetheinyl transferase"/>
    <property type="match status" value="2"/>
</dbReference>
<feature type="domain" description="4'-phosphopantetheinyl transferase N-terminal" evidence="4">
    <location>
        <begin position="20"/>
        <end position="103"/>
    </location>
</feature>
<keyword evidence="2" id="KW-0808">Transferase</keyword>
<dbReference type="GO" id="GO:0000287">
    <property type="term" value="F:magnesium ion binding"/>
    <property type="evidence" value="ECO:0007669"/>
    <property type="project" value="InterPro"/>
</dbReference>
<dbReference type="InterPro" id="IPR050559">
    <property type="entry name" value="P-Pant_transferase_sf"/>
</dbReference>
<comment type="caution">
    <text evidence="5">The sequence shown here is derived from an EMBL/GenBank/DDBJ whole genome shotgun (WGS) entry which is preliminary data.</text>
</comment>
<proteinExistence type="inferred from homology"/>
<gene>
    <name evidence="5" type="ORF">SCOCK_70057</name>
</gene>
<evidence type="ECO:0000256" key="1">
    <source>
        <dbReference type="ARBA" id="ARBA00010990"/>
    </source>
</evidence>
<dbReference type="PANTHER" id="PTHR12215:SF10">
    <property type="entry name" value="L-AMINOADIPATE-SEMIALDEHYDE DEHYDROGENASE-PHOSPHOPANTETHEINYL TRANSFERASE"/>
    <property type="match status" value="1"/>
</dbReference>
<evidence type="ECO:0000259" key="4">
    <source>
        <dbReference type="Pfam" id="PF22624"/>
    </source>
</evidence>
<dbReference type="Pfam" id="PF22624">
    <property type="entry name" value="AASDHPPT_N"/>
    <property type="match status" value="1"/>
</dbReference>
<protein>
    <submittedName>
        <fullName evidence="5">ACPS domain-containing protein</fullName>
    </submittedName>
</protein>
<sequence>MSADEVQVWLVPDERSDRVLAHLLGVLDAGERQRAAAYRSADDRRRFVVAHGAVRHIVAGRTGAAAAEIRFVRGPHGKPEVADPGSCVQVNLSHSGDVAMVAVTAGRRVGVDVQRIVPGLDTVAMARRYFPAEEAEFVRAAADPVARAARFARLWSRKEALVKAHGGRLTQGLRVPVTPPVAPPGNTPAGDAWPAGYRITDVPAPPGYRAAVALSGLADYRVTPRRWASPAPPP</sequence>
<comment type="similarity">
    <text evidence="1">Belongs to the P-Pant transferase superfamily. Gsp/Sfp/HetI/AcpT family.</text>
</comment>
<dbReference type="Proteomes" id="UP001152519">
    <property type="component" value="Unassembled WGS sequence"/>
</dbReference>
<organism evidence="5 6">
    <name type="scientific">Actinacidiphila cocklensis</name>
    <dbReference type="NCBI Taxonomy" id="887465"/>
    <lineage>
        <taxon>Bacteria</taxon>
        <taxon>Bacillati</taxon>
        <taxon>Actinomycetota</taxon>
        <taxon>Actinomycetes</taxon>
        <taxon>Kitasatosporales</taxon>
        <taxon>Streptomycetaceae</taxon>
        <taxon>Actinacidiphila</taxon>
    </lineage>
</organism>
<dbReference type="EMBL" id="CAJSLV010000103">
    <property type="protein sequence ID" value="CAG6398373.1"/>
    <property type="molecule type" value="Genomic_DNA"/>
</dbReference>